<evidence type="ECO:0000256" key="7">
    <source>
        <dbReference type="ARBA" id="ARBA00022824"/>
    </source>
</evidence>
<comment type="subcellular location">
    <subcellularLocation>
        <location evidence="3">Endoplasmic reticulum membrane</location>
        <topology evidence="3">Peripheral membrane protein</topology>
    </subcellularLocation>
    <subcellularLocation>
        <location evidence="2">Microsome membrane</location>
        <topology evidence="2">Peripheral membrane protein</topology>
    </subcellularLocation>
</comment>
<dbReference type="InterPro" id="IPR002401">
    <property type="entry name" value="Cyt_P450_E_grp-I"/>
</dbReference>
<feature type="binding site" description="axial binding residue" evidence="13">
    <location>
        <position position="452"/>
    </location>
    <ligand>
        <name>heme</name>
        <dbReference type="ChEBI" id="CHEBI:30413"/>
    </ligand>
    <ligandPart>
        <name>Fe</name>
        <dbReference type="ChEBI" id="CHEBI:18248"/>
    </ligandPart>
</feature>
<evidence type="ECO:0000256" key="5">
    <source>
        <dbReference type="ARBA" id="ARBA00022617"/>
    </source>
</evidence>
<dbReference type="InterPro" id="IPR017972">
    <property type="entry name" value="Cyt_P450_CS"/>
</dbReference>
<name>A0A9P0CBH1_BEMTA</name>
<keyword evidence="6 13" id="KW-0479">Metal-binding</keyword>
<dbReference type="PRINTS" id="PR00385">
    <property type="entry name" value="P450"/>
</dbReference>
<keyword evidence="5 13" id="KW-0349">Heme</keyword>
<dbReference type="PANTHER" id="PTHR24291:SF189">
    <property type="entry name" value="CYTOCHROME P450 4C3-RELATED"/>
    <property type="match status" value="1"/>
</dbReference>
<gene>
    <name evidence="15" type="ORF">BEMITA_LOCUS3794</name>
</gene>
<evidence type="ECO:0000256" key="2">
    <source>
        <dbReference type="ARBA" id="ARBA00004174"/>
    </source>
</evidence>
<keyword evidence="10 13" id="KW-0408">Iron</keyword>
<evidence type="ECO:0000313" key="16">
    <source>
        <dbReference type="Proteomes" id="UP001152759"/>
    </source>
</evidence>
<evidence type="ECO:0000256" key="12">
    <source>
        <dbReference type="ARBA" id="ARBA00023136"/>
    </source>
</evidence>
<dbReference type="SUPFAM" id="SSF48264">
    <property type="entry name" value="Cytochrome P450"/>
    <property type="match status" value="1"/>
</dbReference>
<dbReference type="GO" id="GO:0020037">
    <property type="term" value="F:heme binding"/>
    <property type="evidence" value="ECO:0007669"/>
    <property type="project" value="InterPro"/>
</dbReference>
<proteinExistence type="inferred from homology"/>
<protein>
    <recommendedName>
        <fullName evidence="17">Cytochrome P450</fullName>
    </recommendedName>
</protein>
<keyword evidence="7" id="KW-0256">Endoplasmic reticulum</keyword>
<evidence type="ECO:0000256" key="4">
    <source>
        <dbReference type="ARBA" id="ARBA00010617"/>
    </source>
</evidence>
<evidence type="ECO:0000256" key="9">
    <source>
        <dbReference type="ARBA" id="ARBA00023002"/>
    </source>
</evidence>
<evidence type="ECO:0008006" key="17">
    <source>
        <dbReference type="Google" id="ProtNLM"/>
    </source>
</evidence>
<dbReference type="GO" id="GO:0005789">
    <property type="term" value="C:endoplasmic reticulum membrane"/>
    <property type="evidence" value="ECO:0007669"/>
    <property type="project" value="UniProtKB-SubCell"/>
</dbReference>
<dbReference type="KEGG" id="btab:109043718"/>
<dbReference type="EMBL" id="OU963863">
    <property type="protein sequence ID" value="CAH0765599.1"/>
    <property type="molecule type" value="Genomic_DNA"/>
</dbReference>
<dbReference type="GO" id="GO:0004497">
    <property type="term" value="F:monooxygenase activity"/>
    <property type="evidence" value="ECO:0007669"/>
    <property type="project" value="UniProtKB-KW"/>
</dbReference>
<keyword evidence="9 14" id="KW-0560">Oxidoreductase</keyword>
<evidence type="ECO:0000256" key="14">
    <source>
        <dbReference type="RuleBase" id="RU000461"/>
    </source>
</evidence>
<evidence type="ECO:0000256" key="1">
    <source>
        <dbReference type="ARBA" id="ARBA00001971"/>
    </source>
</evidence>
<dbReference type="Proteomes" id="UP001152759">
    <property type="component" value="Chromosome 2"/>
</dbReference>
<evidence type="ECO:0000256" key="10">
    <source>
        <dbReference type="ARBA" id="ARBA00023004"/>
    </source>
</evidence>
<evidence type="ECO:0000256" key="11">
    <source>
        <dbReference type="ARBA" id="ARBA00023033"/>
    </source>
</evidence>
<keyword evidence="8" id="KW-0492">Microsome</keyword>
<evidence type="ECO:0000256" key="3">
    <source>
        <dbReference type="ARBA" id="ARBA00004406"/>
    </source>
</evidence>
<accession>A0A9P0CBH1</accession>
<dbReference type="PROSITE" id="PS00086">
    <property type="entry name" value="CYTOCHROME_P450"/>
    <property type="match status" value="1"/>
</dbReference>
<dbReference type="AlphaFoldDB" id="A0A9P0CBH1"/>
<evidence type="ECO:0000256" key="8">
    <source>
        <dbReference type="ARBA" id="ARBA00022848"/>
    </source>
</evidence>
<dbReference type="PRINTS" id="PR00463">
    <property type="entry name" value="EP450I"/>
</dbReference>
<evidence type="ECO:0000313" key="15">
    <source>
        <dbReference type="EMBL" id="CAH0765599.1"/>
    </source>
</evidence>
<sequence>MMENFTLVLLSFITALSTYLLADLCMKRWKLIRMIDAIPGPTAIVPFLGNFRITFMPRERIPLQLAEWYQKYGSIFRVWVFFVHAVVVSKAQFAESIFNNGKHIEKSIFYRLMEPWLGSGLLTSEGRKWHSRRKMITPAFHFTILSDFVEVFVKNAEILVEKLETCEKMEEFEVSDIISANTLDNVCETAMGLSINAQMNYDGDYVRAINSVNQLILKRIPRAWLWCDFVFKYSPTGRKFYENLRIIHSFTTKVIQERRENFAATRDVAEDTNTDKGDRRKMAFLDLLLHASQNSETPLTDADLREEVDTFMFEGYDTTASALVWALFRLGTHQNCQERCAEELREIFEGSKRAPSMKDLSRMKYLEQFIKEVLRHYPSVPFIGRKLGSDTLLGEYLIPSGTNVGIDIYHLHRDEEQFPNPDEFNPDHFSAENIRTRHPYAFIPFSAGPRNCIGQKFAYLQMKVTLSTILRNFIIETTMKPEDIRITFELILRFEPDIKIKIRKRDASL</sequence>
<dbReference type="Pfam" id="PF00067">
    <property type="entry name" value="p450"/>
    <property type="match status" value="1"/>
</dbReference>
<comment type="similarity">
    <text evidence="4 14">Belongs to the cytochrome P450 family.</text>
</comment>
<dbReference type="GO" id="GO:0005506">
    <property type="term" value="F:iron ion binding"/>
    <property type="evidence" value="ECO:0007669"/>
    <property type="project" value="InterPro"/>
</dbReference>
<keyword evidence="16" id="KW-1185">Reference proteome</keyword>
<keyword evidence="12" id="KW-0472">Membrane</keyword>
<dbReference type="InterPro" id="IPR050196">
    <property type="entry name" value="Cytochrome_P450_Monoox"/>
</dbReference>
<dbReference type="InterPro" id="IPR001128">
    <property type="entry name" value="Cyt_P450"/>
</dbReference>
<evidence type="ECO:0000256" key="6">
    <source>
        <dbReference type="ARBA" id="ARBA00022723"/>
    </source>
</evidence>
<dbReference type="CDD" id="cd20628">
    <property type="entry name" value="CYP4"/>
    <property type="match status" value="1"/>
</dbReference>
<reference evidence="15" key="1">
    <citation type="submission" date="2021-12" db="EMBL/GenBank/DDBJ databases">
        <authorList>
            <person name="King R."/>
        </authorList>
    </citation>
    <scope>NUCLEOTIDE SEQUENCE</scope>
</reference>
<keyword evidence="11 14" id="KW-0503">Monooxygenase</keyword>
<dbReference type="GO" id="GO:0016705">
    <property type="term" value="F:oxidoreductase activity, acting on paired donors, with incorporation or reduction of molecular oxygen"/>
    <property type="evidence" value="ECO:0007669"/>
    <property type="project" value="InterPro"/>
</dbReference>
<dbReference type="Gene3D" id="1.10.630.10">
    <property type="entry name" value="Cytochrome P450"/>
    <property type="match status" value="1"/>
</dbReference>
<dbReference type="PANTHER" id="PTHR24291">
    <property type="entry name" value="CYTOCHROME P450 FAMILY 4"/>
    <property type="match status" value="1"/>
</dbReference>
<dbReference type="InterPro" id="IPR036396">
    <property type="entry name" value="Cyt_P450_sf"/>
</dbReference>
<comment type="cofactor">
    <cofactor evidence="1 13">
        <name>heme</name>
        <dbReference type="ChEBI" id="CHEBI:30413"/>
    </cofactor>
</comment>
<evidence type="ECO:0000256" key="13">
    <source>
        <dbReference type="PIRSR" id="PIRSR602401-1"/>
    </source>
</evidence>
<organism evidence="15 16">
    <name type="scientific">Bemisia tabaci</name>
    <name type="common">Sweetpotato whitefly</name>
    <name type="synonym">Aleurodes tabaci</name>
    <dbReference type="NCBI Taxonomy" id="7038"/>
    <lineage>
        <taxon>Eukaryota</taxon>
        <taxon>Metazoa</taxon>
        <taxon>Ecdysozoa</taxon>
        <taxon>Arthropoda</taxon>
        <taxon>Hexapoda</taxon>
        <taxon>Insecta</taxon>
        <taxon>Pterygota</taxon>
        <taxon>Neoptera</taxon>
        <taxon>Paraneoptera</taxon>
        <taxon>Hemiptera</taxon>
        <taxon>Sternorrhyncha</taxon>
        <taxon>Aleyrodoidea</taxon>
        <taxon>Aleyrodidae</taxon>
        <taxon>Aleyrodinae</taxon>
        <taxon>Bemisia</taxon>
    </lineage>
</organism>